<dbReference type="EMBL" id="UATL01000007">
    <property type="protein sequence ID" value="SPY45692.1"/>
    <property type="molecule type" value="Genomic_DNA"/>
</dbReference>
<accession>A0A2T3QKP7</accession>
<dbReference type="OrthoDB" id="5917239at2"/>
<protein>
    <submittedName>
        <fullName evidence="1">Protein of uncharacterized function (DUF3135)</fullName>
    </submittedName>
</protein>
<dbReference type="AlphaFoldDB" id="A0A2T3QKP7"/>
<gene>
    <name evidence="1" type="ORF">NCTC11647_04164</name>
</gene>
<dbReference type="RefSeq" id="WP_050787782.1">
    <property type="nucleotide sequence ID" value="NZ_PYOG01000008.1"/>
</dbReference>
<evidence type="ECO:0000313" key="1">
    <source>
        <dbReference type="EMBL" id="SPY45692.1"/>
    </source>
</evidence>
<organism evidence="1 2">
    <name type="scientific">Photobacterium damselae</name>
    <dbReference type="NCBI Taxonomy" id="38293"/>
    <lineage>
        <taxon>Bacteria</taxon>
        <taxon>Pseudomonadati</taxon>
        <taxon>Pseudomonadota</taxon>
        <taxon>Gammaproteobacteria</taxon>
        <taxon>Vibrionales</taxon>
        <taxon>Vibrionaceae</taxon>
        <taxon>Photobacterium</taxon>
    </lineage>
</organism>
<sequence length="109" mass="12500">MASLPSFDDLMQLAKDDHKQLTILRQQLCQEFIASCPASNQTQLQAQQHRLNLLIARSQHPLHTNALLRQELLRLLQRLTLAIDSPEQLSQHSAKLHHIAEGRKVKKIK</sequence>
<evidence type="ECO:0000313" key="2">
    <source>
        <dbReference type="Proteomes" id="UP000251647"/>
    </source>
</evidence>
<reference evidence="1 2" key="1">
    <citation type="submission" date="2018-06" db="EMBL/GenBank/DDBJ databases">
        <authorList>
            <consortium name="Pathogen Informatics"/>
            <person name="Doyle S."/>
        </authorList>
    </citation>
    <scope>NUCLEOTIDE SEQUENCE [LARGE SCALE GENOMIC DNA]</scope>
    <source>
        <strain evidence="1 2">NCTC11647</strain>
    </source>
</reference>
<name>A0A2T3QKP7_PHODM</name>
<dbReference type="Pfam" id="PF11333">
    <property type="entry name" value="DUF3135"/>
    <property type="match status" value="1"/>
</dbReference>
<dbReference type="InterPro" id="IPR021482">
    <property type="entry name" value="DUF3135"/>
</dbReference>
<dbReference type="Proteomes" id="UP000251647">
    <property type="component" value="Unassembled WGS sequence"/>
</dbReference>
<proteinExistence type="predicted"/>